<dbReference type="PROSITE" id="PS51352">
    <property type="entry name" value="THIOREDOXIN_2"/>
    <property type="match status" value="1"/>
</dbReference>
<feature type="domain" description="Thioredoxin" evidence="4">
    <location>
        <begin position="34"/>
        <end position="159"/>
    </location>
</feature>
<dbReference type="GO" id="GO:0045454">
    <property type="term" value="P:cell redox homeostasis"/>
    <property type="evidence" value="ECO:0007669"/>
    <property type="project" value="TreeGrafter"/>
</dbReference>
<dbReference type="AlphaFoldDB" id="A0A927BUE1"/>
<protein>
    <submittedName>
        <fullName evidence="5">Thioredoxin family protein</fullName>
    </submittedName>
</protein>
<gene>
    <name evidence="5" type="ORF">IDH44_12750</name>
</gene>
<dbReference type="EMBL" id="JACXIZ010000020">
    <property type="protein sequence ID" value="MBD2846066.1"/>
    <property type="molecule type" value="Genomic_DNA"/>
</dbReference>
<organism evidence="5 6">
    <name type="scientific">Paenibacillus sabuli</name>
    <dbReference type="NCBI Taxonomy" id="2772509"/>
    <lineage>
        <taxon>Bacteria</taxon>
        <taxon>Bacillati</taxon>
        <taxon>Bacillota</taxon>
        <taxon>Bacilli</taxon>
        <taxon>Bacillales</taxon>
        <taxon>Paenibacillaceae</taxon>
        <taxon>Paenibacillus</taxon>
    </lineage>
</organism>
<accession>A0A927BUE1</accession>
<dbReference type="GO" id="GO:0015035">
    <property type="term" value="F:protein-disulfide reductase activity"/>
    <property type="evidence" value="ECO:0007669"/>
    <property type="project" value="TreeGrafter"/>
</dbReference>
<keyword evidence="6" id="KW-1185">Reference proteome</keyword>
<dbReference type="GO" id="GO:0005829">
    <property type="term" value="C:cytosol"/>
    <property type="evidence" value="ECO:0007669"/>
    <property type="project" value="TreeGrafter"/>
</dbReference>
<dbReference type="RefSeq" id="WP_190918181.1">
    <property type="nucleotide sequence ID" value="NZ_JACXIZ010000020.1"/>
</dbReference>
<dbReference type="Pfam" id="PF00085">
    <property type="entry name" value="Thioredoxin"/>
    <property type="match status" value="1"/>
</dbReference>
<dbReference type="SUPFAM" id="SSF52833">
    <property type="entry name" value="Thioredoxin-like"/>
    <property type="match status" value="1"/>
</dbReference>
<dbReference type="PANTHER" id="PTHR45663:SF11">
    <property type="entry name" value="GEO12009P1"/>
    <property type="match status" value="1"/>
</dbReference>
<keyword evidence="2" id="KW-1015">Disulfide bond</keyword>
<evidence type="ECO:0000313" key="6">
    <source>
        <dbReference type="Proteomes" id="UP000621560"/>
    </source>
</evidence>
<name>A0A927BUE1_9BACL</name>
<dbReference type="Proteomes" id="UP000621560">
    <property type="component" value="Unassembled WGS sequence"/>
</dbReference>
<reference evidence="5" key="1">
    <citation type="submission" date="2020-09" db="EMBL/GenBank/DDBJ databases">
        <title>A novel bacterium of genus Paenibacillus, isolated from South China Sea.</title>
        <authorList>
            <person name="Huang H."/>
            <person name="Mo K."/>
            <person name="Hu Y."/>
        </authorList>
    </citation>
    <scope>NUCLEOTIDE SEQUENCE</scope>
    <source>
        <strain evidence="5">IB182496</strain>
    </source>
</reference>
<comment type="caution">
    <text evidence="5">The sequence shown here is derived from an EMBL/GenBank/DDBJ whole genome shotgun (WGS) entry which is preliminary data.</text>
</comment>
<evidence type="ECO:0000313" key="5">
    <source>
        <dbReference type="EMBL" id="MBD2846066.1"/>
    </source>
</evidence>
<sequence length="160" mass="18056">MKKMGIFLGVIVILFGAIFFLNRSNVNELYDKPVSELNPATRDILDDPNYQNIILPDELDQQVADGESMFVYFFASDCPHCKATTPVLMPLADTLGVEVEQFNLREFTSYFDKYGIEYTPTLAYFENGQEVDRMVGGVSSTASGYSEDDFTAFFNKYTPS</sequence>
<dbReference type="PANTHER" id="PTHR45663">
    <property type="entry name" value="GEO12009P1"/>
    <property type="match status" value="1"/>
</dbReference>
<dbReference type="InterPro" id="IPR036249">
    <property type="entry name" value="Thioredoxin-like_sf"/>
</dbReference>
<dbReference type="Gene3D" id="3.40.30.10">
    <property type="entry name" value="Glutaredoxin"/>
    <property type="match status" value="1"/>
</dbReference>
<dbReference type="CDD" id="cd02947">
    <property type="entry name" value="TRX_family"/>
    <property type="match status" value="1"/>
</dbReference>
<evidence type="ECO:0000256" key="2">
    <source>
        <dbReference type="ARBA" id="ARBA00023157"/>
    </source>
</evidence>
<keyword evidence="3" id="KW-0676">Redox-active center</keyword>
<evidence type="ECO:0000259" key="4">
    <source>
        <dbReference type="PROSITE" id="PS51352"/>
    </source>
</evidence>
<dbReference type="InterPro" id="IPR013766">
    <property type="entry name" value="Thioredoxin_domain"/>
</dbReference>
<comment type="similarity">
    <text evidence="1">Belongs to the thioredoxin family.</text>
</comment>
<evidence type="ECO:0000256" key="3">
    <source>
        <dbReference type="ARBA" id="ARBA00023284"/>
    </source>
</evidence>
<proteinExistence type="inferred from homology"/>
<evidence type="ECO:0000256" key="1">
    <source>
        <dbReference type="ARBA" id="ARBA00008987"/>
    </source>
</evidence>